<evidence type="ECO:0008006" key="5">
    <source>
        <dbReference type="Google" id="ProtNLM"/>
    </source>
</evidence>
<protein>
    <recommendedName>
        <fullName evidence="5">Peptide zinc metalloprotease protein</fullName>
    </recommendedName>
</protein>
<dbReference type="EMBL" id="WMBA01000003">
    <property type="protein sequence ID" value="MTD53079.1"/>
    <property type="molecule type" value="Genomic_DNA"/>
</dbReference>
<comment type="caution">
    <text evidence="3">The sequence shown here is derived from an EMBL/GenBank/DDBJ whole genome shotgun (WGS) entry which is preliminary data.</text>
</comment>
<feature type="transmembrane region" description="Helical" evidence="2">
    <location>
        <begin position="275"/>
        <end position="304"/>
    </location>
</feature>
<feature type="transmembrane region" description="Helical" evidence="2">
    <location>
        <begin position="162"/>
        <end position="191"/>
    </location>
</feature>
<keyword evidence="2" id="KW-0812">Transmembrane</keyword>
<feature type="region of interest" description="Disordered" evidence="1">
    <location>
        <begin position="459"/>
        <end position="482"/>
    </location>
</feature>
<proteinExistence type="predicted"/>
<name>A0A6N7YXL8_9PSEU</name>
<evidence type="ECO:0000313" key="4">
    <source>
        <dbReference type="Proteomes" id="UP000440096"/>
    </source>
</evidence>
<keyword evidence="2" id="KW-0472">Membrane</keyword>
<evidence type="ECO:0000256" key="2">
    <source>
        <dbReference type="SAM" id="Phobius"/>
    </source>
</evidence>
<organism evidence="3 4">
    <name type="scientific">Amycolatopsis pithecellobii</name>
    <dbReference type="NCBI Taxonomy" id="664692"/>
    <lineage>
        <taxon>Bacteria</taxon>
        <taxon>Bacillati</taxon>
        <taxon>Actinomycetota</taxon>
        <taxon>Actinomycetes</taxon>
        <taxon>Pseudonocardiales</taxon>
        <taxon>Pseudonocardiaceae</taxon>
        <taxon>Amycolatopsis</taxon>
    </lineage>
</organism>
<gene>
    <name evidence="3" type="ORF">GKO32_03675</name>
</gene>
<feature type="compositionally biased region" description="Basic and acidic residues" evidence="1">
    <location>
        <begin position="469"/>
        <end position="482"/>
    </location>
</feature>
<dbReference type="OrthoDB" id="4640801at2"/>
<dbReference type="AlphaFoldDB" id="A0A6N7YXL8"/>
<keyword evidence="4" id="KW-1185">Reference proteome</keyword>
<keyword evidence="2" id="KW-1133">Transmembrane helix</keyword>
<feature type="region of interest" description="Disordered" evidence="1">
    <location>
        <begin position="1"/>
        <end position="44"/>
    </location>
</feature>
<accession>A0A6N7YXL8</accession>
<dbReference type="RefSeq" id="WP_154755320.1">
    <property type="nucleotide sequence ID" value="NZ_WMBA01000003.1"/>
</dbReference>
<sequence>MTQPISPQSAPEAHALSSPAPTIAPVPDARSAEPASAPAGMDVPHRAEGVSLLGEYEGGGYDEPRYLVSRGDGQMVLLSRMLYAVAEAVGDDRTLEEVAELAGRAYGANLPPQAAHYLIEQKLQPLGLVTLGPPVAAAPRADPLLALALHRVLLPAKVVRRLAAIFAPLFAPVVVIVVALALVALDVWLLGTGHANLSIHQSIGSPALMLAVLGVLLANTLFHECGHAAGCHYGGGRPGAIGVGVLIVIPAFYTNVTDAYRLNRRGRLRTDLGGIYFNAVFAIILGAIYLATGFAAIPAVIVLIHLQMLQQLMPLVRMDGYYILGDLVGVPNLFEQIRPILRHTIFRREAERSVTNFRRGTRVTITVWVAIVVPVLVAALVNILIFLPGFFQTAMINVAHYWNLGFAGYHEGNAGVVAVALVSVVILLVPWLGIGSLLTRTVMKAVRLIIRRRNASAPRHRRAGQTGHQQRELVESDVRGAE</sequence>
<evidence type="ECO:0000313" key="3">
    <source>
        <dbReference type="EMBL" id="MTD53079.1"/>
    </source>
</evidence>
<feature type="transmembrane region" description="Helical" evidence="2">
    <location>
        <begin position="234"/>
        <end position="255"/>
    </location>
</feature>
<dbReference type="Proteomes" id="UP000440096">
    <property type="component" value="Unassembled WGS sequence"/>
</dbReference>
<reference evidence="3 4" key="1">
    <citation type="submission" date="2019-11" db="EMBL/GenBank/DDBJ databases">
        <title>Draft genome of Amycolatopsis RM579.</title>
        <authorList>
            <person name="Duangmal K."/>
            <person name="Mingma R."/>
        </authorList>
    </citation>
    <scope>NUCLEOTIDE SEQUENCE [LARGE SCALE GENOMIC DNA]</scope>
    <source>
        <strain evidence="3 4">RM579</strain>
    </source>
</reference>
<feature type="transmembrane region" description="Helical" evidence="2">
    <location>
        <begin position="367"/>
        <end position="394"/>
    </location>
</feature>
<evidence type="ECO:0000256" key="1">
    <source>
        <dbReference type="SAM" id="MobiDB-lite"/>
    </source>
</evidence>
<feature type="transmembrane region" description="Helical" evidence="2">
    <location>
        <begin position="203"/>
        <end position="222"/>
    </location>
</feature>
<feature type="transmembrane region" description="Helical" evidence="2">
    <location>
        <begin position="414"/>
        <end position="438"/>
    </location>
</feature>